<dbReference type="Proteomes" id="UP000011765">
    <property type="component" value="Chromosome"/>
</dbReference>
<accession>M1E5H3</accession>
<dbReference type="HOGENOM" id="CLU_2262507_0_0_9"/>
<sequence length="103" mass="12090">MNIKNYFIKTVRNIIMPLSLVYVSLILFSLFFAVKRFDSFGWGTISCIFWALIVLSVIFARDLYIKYFLVLLEKISFPIAAHFNLFVEDINSNEYCDSEVIEK</sequence>
<evidence type="ECO:0000313" key="2">
    <source>
        <dbReference type="EMBL" id="AEE14271.1"/>
    </source>
</evidence>
<dbReference type="KEGG" id="tnr:Thena_0634"/>
<evidence type="ECO:0000256" key="1">
    <source>
        <dbReference type="SAM" id="Phobius"/>
    </source>
</evidence>
<keyword evidence="1" id="KW-1133">Transmembrane helix</keyword>
<keyword evidence="1" id="KW-0812">Transmembrane</keyword>
<feature type="transmembrane region" description="Helical" evidence="1">
    <location>
        <begin position="14"/>
        <end position="34"/>
    </location>
</feature>
<reference evidence="2 3" key="1">
    <citation type="submission" date="2011-04" db="EMBL/GenBank/DDBJ databases">
        <title>The complete genome of Thermodesulfobium narugense DSM 14796.</title>
        <authorList>
            <consortium name="US DOE Joint Genome Institute (JGI-PGF)"/>
            <person name="Lucas S."/>
            <person name="Han J."/>
            <person name="Lapidus A."/>
            <person name="Bruce D."/>
            <person name="Goodwin L."/>
            <person name="Pitluck S."/>
            <person name="Peters L."/>
            <person name="Kyrpides N."/>
            <person name="Mavromatis K."/>
            <person name="Pagani I."/>
            <person name="Ivanova N."/>
            <person name="Ovchinnikova G."/>
            <person name="Zhang X."/>
            <person name="Saunders L."/>
            <person name="Detter J.C."/>
            <person name="Tapia R."/>
            <person name="Han C."/>
            <person name="Land M."/>
            <person name="Hauser L."/>
            <person name="Markowitz V."/>
            <person name="Cheng J.-F."/>
            <person name="Hugenholtz P."/>
            <person name="Woyke T."/>
            <person name="Wu D."/>
            <person name="Spring S."/>
            <person name="Schroeder M."/>
            <person name="Brambilla E."/>
            <person name="Klenk H.-P."/>
            <person name="Eisen J.A."/>
        </authorList>
    </citation>
    <scope>NUCLEOTIDE SEQUENCE [LARGE SCALE GENOMIC DNA]</scope>
    <source>
        <strain evidence="2 3">DSM 14796</strain>
    </source>
</reference>
<gene>
    <name evidence="2" type="ORF">Thena_0634</name>
</gene>
<protein>
    <submittedName>
        <fullName evidence="2">Uncharacterized protein</fullName>
    </submittedName>
</protein>
<feature type="transmembrane region" description="Helical" evidence="1">
    <location>
        <begin position="40"/>
        <end position="60"/>
    </location>
</feature>
<organism evidence="2 3">
    <name type="scientific">Thermodesulfobium narugense DSM 14796</name>
    <dbReference type="NCBI Taxonomy" id="747365"/>
    <lineage>
        <taxon>Bacteria</taxon>
        <taxon>Pseudomonadati</taxon>
        <taxon>Thermodesulfobiota</taxon>
        <taxon>Thermodesulfobiia</taxon>
        <taxon>Thermodesulfobiales</taxon>
        <taxon>Thermodesulfobiaceae</taxon>
        <taxon>Thermodesulfobium</taxon>
    </lineage>
</organism>
<proteinExistence type="predicted"/>
<dbReference type="EMBL" id="CP002690">
    <property type="protein sequence ID" value="AEE14271.1"/>
    <property type="molecule type" value="Genomic_DNA"/>
</dbReference>
<keyword evidence="3" id="KW-1185">Reference proteome</keyword>
<dbReference type="AlphaFoldDB" id="M1E5H3"/>
<dbReference type="RefSeq" id="WP_013755998.1">
    <property type="nucleotide sequence ID" value="NC_015499.1"/>
</dbReference>
<dbReference type="STRING" id="747365.Thena_0634"/>
<dbReference type="OrthoDB" id="9892353at2"/>
<name>M1E5H3_9BACT</name>
<keyword evidence="1" id="KW-0472">Membrane</keyword>
<evidence type="ECO:0000313" key="3">
    <source>
        <dbReference type="Proteomes" id="UP000011765"/>
    </source>
</evidence>